<sequence>MTFLELTSRDIEINVPLLTQVFTGSSTQKDEKSFDYLFSNLTPDQWCPRPYYGLRPVFQIDNMSSIEQILKVRDELSNTKEPYRKDIRSDDLLESTSQLIDKLIGEEDIFQNINKNKLLESISDMISKMAPEQISISKDEFVNRIEKIMALEAMSGILEDFTPEQIDDLETEIKKRPFFK</sequence>
<evidence type="ECO:0000313" key="1">
    <source>
        <dbReference type="EMBL" id="CAD6495066.1"/>
    </source>
</evidence>
<comment type="caution">
    <text evidence="1">The sequence shown here is derived from an EMBL/GenBank/DDBJ whole genome shotgun (WGS) entry which is preliminary data.</text>
</comment>
<accession>A0A811TJP7</accession>
<proteinExistence type="predicted"/>
<dbReference type="AlphaFoldDB" id="A0A811TJP7"/>
<dbReference type="EMBL" id="CAJHIS010000054">
    <property type="protein sequence ID" value="CAD6495066.1"/>
    <property type="molecule type" value="Genomic_DNA"/>
</dbReference>
<dbReference type="Proteomes" id="UP000634805">
    <property type="component" value="Unassembled WGS sequence"/>
</dbReference>
<gene>
    <name evidence="1" type="ORF">EMLJLAPB_01156</name>
</gene>
<reference evidence="1" key="1">
    <citation type="submission" date="2020-10" db="EMBL/GenBank/DDBJ databases">
        <authorList>
            <person name="Hahn C.J."/>
            <person name="Laso-Perez R."/>
            <person name="Vulcano F."/>
            <person name="Vaziourakis K.-M."/>
            <person name="Stokke R."/>
            <person name="Steen I.H."/>
            <person name="Teske A."/>
            <person name="Boetius A."/>
            <person name="Liebeke M."/>
            <person name="Amann R."/>
            <person name="Knittel K."/>
        </authorList>
    </citation>
    <scope>NUCLEOTIDE SEQUENCE</scope>
    <source>
        <strain evidence="1">Gfbio:e3339647-f889-4370-9287-4fb5cb688e4c:AG392D22_GoMArc1</strain>
    </source>
</reference>
<protein>
    <submittedName>
        <fullName evidence="1">Uncharacterized protein</fullName>
    </submittedName>
</protein>
<organism evidence="1 2">
    <name type="scientific">Candidatus Argoarchaeum ethanivorans</name>
    <dbReference type="NCBI Taxonomy" id="2608793"/>
    <lineage>
        <taxon>Archaea</taxon>
        <taxon>Methanobacteriati</taxon>
        <taxon>Methanobacteriota</taxon>
        <taxon>Stenosarchaea group</taxon>
        <taxon>Methanomicrobia</taxon>
        <taxon>Methanosarcinales</taxon>
        <taxon>Methanosarcinales incertae sedis</taxon>
        <taxon>GOM Arc I cluster</taxon>
        <taxon>Candidatus Argoarchaeum</taxon>
    </lineage>
</organism>
<evidence type="ECO:0000313" key="2">
    <source>
        <dbReference type="Proteomes" id="UP000634805"/>
    </source>
</evidence>
<name>A0A811TJP7_9EURY</name>